<dbReference type="Pfam" id="PF13416">
    <property type="entry name" value="SBP_bac_8"/>
    <property type="match status" value="1"/>
</dbReference>
<reference evidence="1 2" key="1">
    <citation type="submission" date="2019-08" db="EMBL/GenBank/DDBJ databases">
        <title>In-depth cultivation of the pig gut microbiome towards novel bacterial diversity and tailored functional studies.</title>
        <authorList>
            <person name="Wylensek D."/>
            <person name="Hitch T.C.A."/>
            <person name="Clavel T."/>
        </authorList>
    </citation>
    <scope>NUCLEOTIDE SEQUENCE [LARGE SCALE GENOMIC DNA]</scope>
    <source>
        <strain evidence="1 2">WCA3-601-WT-6H</strain>
    </source>
</reference>
<organism evidence="1 2">
    <name type="scientific">Waltera intestinalis</name>
    <dbReference type="NCBI Taxonomy" id="2606635"/>
    <lineage>
        <taxon>Bacteria</taxon>
        <taxon>Bacillati</taxon>
        <taxon>Bacillota</taxon>
        <taxon>Clostridia</taxon>
        <taxon>Lachnospirales</taxon>
        <taxon>Lachnospiraceae</taxon>
        <taxon>Waltera</taxon>
    </lineage>
</organism>
<sequence length="443" mass="48962">MTFSLAACGQNATDNQTTAQNAQTTQSNEAQTAAAADSTQSTAEPMELTMYFPVSVGGGPDALIDALCAQYHEENPNITIKPVYAGSYADTRTKVQAAIKGGNTPDLAIMFSIDLYSLLAMDAIADINSFCTTDADKEWLNGFYEGFMMNSRDGETTYGIPWQRSTIVLYYNKDAFREAGLDPEKAPSTWEEMKEYAKQLTKADGSRYGIEIPSDGYAYWMLQTFCTQQSGFNLMNDTGTEVYYNDDRTAKGLSFWKSLAEDGSMPSGIVAWATTPSDFIEGKTAMMYHTTGNLTNVKKNAAFDFGVAMLPADETPGSPTGGGNFYIFKGVSPERQQAAFEFIKWMTDDERVAQWSIDTGYVATRPSAYETERMKAYAEEFPYCLVARDQLEYGYAELSTYNQAEVQKAIDDAISYVMTDQKDVKSALDEAQTTAENILKAYK</sequence>
<dbReference type="EMBL" id="VUMU01000006">
    <property type="protein sequence ID" value="MST57985.1"/>
    <property type="molecule type" value="Genomic_DNA"/>
</dbReference>
<protein>
    <submittedName>
        <fullName evidence="1">ABC transporter substrate-binding protein</fullName>
    </submittedName>
</protein>
<dbReference type="Proteomes" id="UP000476055">
    <property type="component" value="Unassembled WGS sequence"/>
</dbReference>
<dbReference type="Gene3D" id="3.40.190.10">
    <property type="entry name" value="Periplasmic binding protein-like II"/>
    <property type="match status" value="2"/>
</dbReference>
<keyword evidence="2" id="KW-1185">Reference proteome</keyword>
<proteinExistence type="predicted"/>
<name>A0A6L5YI93_9FIRM</name>
<dbReference type="InterPro" id="IPR050490">
    <property type="entry name" value="Bact_solute-bd_prot1"/>
</dbReference>
<gene>
    <name evidence="1" type="ORF">FYJ59_06965</name>
</gene>
<comment type="caution">
    <text evidence="1">The sequence shown here is derived from an EMBL/GenBank/DDBJ whole genome shotgun (WGS) entry which is preliminary data.</text>
</comment>
<dbReference type="PANTHER" id="PTHR43649:SF30">
    <property type="entry name" value="ABC TRANSPORTER SUBSTRATE-BINDING PROTEIN"/>
    <property type="match status" value="1"/>
</dbReference>
<evidence type="ECO:0000313" key="2">
    <source>
        <dbReference type="Proteomes" id="UP000476055"/>
    </source>
</evidence>
<dbReference type="SUPFAM" id="SSF53850">
    <property type="entry name" value="Periplasmic binding protein-like II"/>
    <property type="match status" value="1"/>
</dbReference>
<dbReference type="PANTHER" id="PTHR43649">
    <property type="entry name" value="ARABINOSE-BINDING PROTEIN-RELATED"/>
    <property type="match status" value="1"/>
</dbReference>
<accession>A0A6L5YI93</accession>
<dbReference type="AlphaFoldDB" id="A0A6L5YI93"/>
<dbReference type="InterPro" id="IPR006059">
    <property type="entry name" value="SBP"/>
</dbReference>
<dbReference type="CDD" id="cd14748">
    <property type="entry name" value="PBP2_UgpB"/>
    <property type="match status" value="1"/>
</dbReference>
<evidence type="ECO:0000313" key="1">
    <source>
        <dbReference type="EMBL" id="MST57985.1"/>
    </source>
</evidence>